<sequence>MRPSHRFFPRIRHAFLFVLAWLTFLPANAQAQDLTGKINPDLLRKTWQAQWILHPTASSTAYGVFHFRRTFSLPGKPAEFIVHVSADNRYQLFVNGTRVSAGPARGDMLHWRYETLDLAPYLAAGNNTLAALVFNFGDHKPVAQISRHTAFILQGNGAAEAVVNTNGKWRVVQNEAYQPIAITSSMIPGYYVAGPTDSLTAARYPWGWERKAFDDSGWLTPKDIGYGGQGVPPGINDYAANSAWLLVPRNIPRLEEKPERFARAVRSRGVEVPAGFLAGKAPMVIPAGTTASFLLDQSHLTMGYPELVVSRGKGSTIKITYAESLLGEGNKKGNRNQLEGKRMVGYYDVFLPDGGNGRAFRPLWVRTYRFVQLDITTGAEPLQLDDFRGTFTAYPFAQRASFRSPDATLGKVWDVGWRTARLCALETYMDCPYYEQLQYVGDTRIQALISLYVAGDDRLVRNAISQFDDSRLPEGLTLSRYPSSIIQLHPGFSLLWVAMVHDFHRHRSDPAFTRQFLPGIRNVLEWFDRRVDPATGLLGYLPWVNYVDAAPGFRAGAPPGTEQGQSALNTLLYAYALDRAAELAGFHGQAEQAGVYRRWSAAAREAVRKRCYSPARGLFAETPGQEAWTQHTNILAVLTDAVPAAEQPALLERVLSDESLIPAQIYFTFYLVQALKKAGMGDRYLSLMQPWENMIGQGLTTFAETDGDARSDCHAWSASPSYDLLATVCGIEPGGAGFQTVRIAPNLGRLPEVSATMPHPAGDIALSLRRKGKGGVTGEITLPPGLTGTFAWGGKTMPLQPGRQKVNL</sequence>
<dbReference type="EMBL" id="CADCTQ010000033">
    <property type="protein sequence ID" value="CAA9219560.1"/>
    <property type="molecule type" value="Genomic_DNA"/>
</dbReference>
<accession>A0A6J4HC69</accession>
<dbReference type="Gene3D" id="2.60.120.260">
    <property type="entry name" value="Galactose-binding domain-like"/>
    <property type="match status" value="2"/>
</dbReference>
<dbReference type="InterPro" id="IPR008928">
    <property type="entry name" value="6-hairpin_glycosidase_sf"/>
</dbReference>
<evidence type="ECO:0000259" key="3">
    <source>
        <dbReference type="Pfam" id="PF17390"/>
    </source>
</evidence>
<gene>
    <name evidence="4" type="ORF">AVDCRST_MAG56-672</name>
</gene>
<dbReference type="SUPFAM" id="SSF49785">
    <property type="entry name" value="Galactose-binding domain-like"/>
    <property type="match status" value="1"/>
</dbReference>
<feature type="signal peptide" evidence="1">
    <location>
        <begin position="1"/>
        <end position="31"/>
    </location>
</feature>
<feature type="chain" id="PRO_5026807347" evidence="1">
    <location>
        <begin position="32"/>
        <end position="808"/>
    </location>
</feature>
<feature type="domain" description="Alpha-L-rhamnosidase six-hairpin glycosidase" evidence="2">
    <location>
        <begin position="398"/>
        <end position="721"/>
    </location>
</feature>
<dbReference type="PANTHER" id="PTHR34987:SF2">
    <property type="entry name" value="B, PUTATIVE (AFU_ORTHOLOGUE AFUA_7G05040)-RELATED"/>
    <property type="match status" value="1"/>
</dbReference>
<dbReference type="InterPro" id="IPR035396">
    <property type="entry name" value="Bac_rhamnosid6H"/>
</dbReference>
<dbReference type="Gene3D" id="2.60.420.10">
    <property type="entry name" value="Maltose phosphorylase, domain 3"/>
    <property type="match status" value="1"/>
</dbReference>
<organism evidence="4">
    <name type="scientific">uncultured Cytophagales bacterium</name>
    <dbReference type="NCBI Taxonomy" id="158755"/>
    <lineage>
        <taxon>Bacteria</taxon>
        <taxon>Pseudomonadati</taxon>
        <taxon>Bacteroidota</taxon>
        <taxon>Sphingobacteriia</taxon>
        <taxon>Sphingobacteriales</taxon>
        <taxon>environmental samples</taxon>
    </lineage>
</organism>
<name>A0A6J4HC69_9SPHI</name>
<keyword evidence="4" id="KW-0326">Glycosidase</keyword>
<evidence type="ECO:0000259" key="2">
    <source>
        <dbReference type="Pfam" id="PF17389"/>
    </source>
</evidence>
<dbReference type="InterPro" id="IPR008979">
    <property type="entry name" value="Galactose-bd-like_sf"/>
</dbReference>
<reference evidence="4" key="1">
    <citation type="submission" date="2020-02" db="EMBL/GenBank/DDBJ databases">
        <authorList>
            <person name="Meier V. D."/>
        </authorList>
    </citation>
    <scope>NUCLEOTIDE SEQUENCE</scope>
    <source>
        <strain evidence="4">AVDCRST_MAG56</strain>
    </source>
</reference>
<keyword evidence="1" id="KW-0732">Signal</keyword>
<dbReference type="AlphaFoldDB" id="A0A6J4HC69"/>
<dbReference type="InterPro" id="IPR012341">
    <property type="entry name" value="6hp_glycosidase-like_sf"/>
</dbReference>
<dbReference type="EC" id="3.2.1.40" evidence="4"/>
<evidence type="ECO:0000313" key="4">
    <source>
        <dbReference type="EMBL" id="CAA9219560.1"/>
    </source>
</evidence>
<dbReference type="Gene3D" id="1.50.10.10">
    <property type="match status" value="1"/>
</dbReference>
<keyword evidence="4" id="KW-0378">Hydrolase</keyword>
<feature type="domain" description="Alpha-L-rhamnosidase C-terminal" evidence="3">
    <location>
        <begin position="730"/>
        <end position="788"/>
    </location>
</feature>
<dbReference type="GO" id="GO:0005975">
    <property type="term" value="P:carbohydrate metabolic process"/>
    <property type="evidence" value="ECO:0007669"/>
    <property type="project" value="InterPro"/>
</dbReference>
<dbReference type="GO" id="GO:0030596">
    <property type="term" value="F:alpha-L-rhamnosidase activity"/>
    <property type="evidence" value="ECO:0007669"/>
    <property type="project" value="UniProtKB-EC"/>
</dbReference>
<dbReference type="Pfam" id="PF17389">
    <property type="entry name" value="Bac_rhamnosid6H"/>
    <property type="match status" value="1"/>
</dbReference>
<protein>
    <submittedName>
        <fullName evidence="4">GH78 / CBM67</fullName>
        <ecNumber evidence="4">3.2.1.40</ecNumber>
    </submittedName>
</protein>
<evidence type="ECO:0000256" key="1">
    <source>
        <dbReference type="SAM" id="SignalP"/>
    </source>
</evidence>
<dbReference type="Pfam" id="PF17390">
    <property type="entry name" value="Bac_rhamnosid_C"/>
    <property type="match status" value="1"/>
</dbReference>
<dbReference type="SUPFAM" id="SSF48208">
    <property type="entry name" value="Six-hairpin glycosidases"/>
    <property type="match status" value="1"/>
</dbReference>
<proteinExistence type="predicted"/>
<dbReference type="InterPro" id="IPR035398">
    <property type="entry name" value="Bac_rhamnosid_C"/>
</dbReference>
<dbReference type="PANTHER" id="PTHR34987">
    <property type="entry name" value="C, PUTATIVE (AFU_ORTHOLOGUE AFUA_3G02880)-RELATED"/>
    <property type="match status" value="1"/>
</dbReference>